<dbReference type="HAMAP" id="MF_01463_B">
    <property type="entry name" value="SecD_B"/>
    <property type="match status" value="1"/>
</dbReference>
<sequence>MRRNLWIFFFCIIVVTALAGLIDWPKGPNFFGKEIKVHEGLDLQGGTHLVYELDTSKYGGKDTGSAEQAVINVIDKRVNSLGVSEPVIQSSSMGGRPTVIVELPGISDVNEAINLIGKTAQLKFQETDPDDPTKLKDTDLTGANLKRAQVEFDQTSGEPQVSLQFDSEGSKKFAEITKRNLNKPVAISLDDQIISAPTVESVIESGQAVINGEFTVNEAKDLTVQLNAGALPVPIKLVEQRNIGATLGNESVKKSLVAGLVGLILVGIFMIIYYRLPGVLAVFALAIYTLISLALFKTIPVTLTLAGITGFILSVGMAVDANILIFERTKEELNQGKSVGAALEEGFKRAWSSIRDSNFSSLITAAILYYGTSGIIRGFAVTLAIGILVSMFTAITVSRTFLRLFVGTKYEKLLTIK</sequence>
<organism evidence="13 14">
    <name type="scientific">Berkelbacteria bacterium GW2011_GWE1_39_12</name>
    <dbReference type="NCBI Taxonomy" id="1618337"/>
    <lineage>
        <taxon>Bacteria</taxon>
        <taxon>Candidatus Berkelbacteria</taxon>
    </lineage>
</organism>
<comment type="similarity">
    <text evidence="9">Belongs to the SecD/SecF family. SecD subfamily.</text>
</comment>
<dbReference type="InterPro" id="IPR048631">
    <property type="entry name" value="SecD_1st"/>
</dbReference>
<comment type="caution">
    <text evidence="9">Lacks conserved residue(s) required for the propagation of feature annotation.</text>
</comment>
<dbReference type="FunFam" id="1.20.1640.10:FF:000004">
    <property type="entry name" value="Protein translocase subunit SecD"/>
    <property type="match status" value="1"/>
</dbReference>
<evidence type="ECO:0000256" key="2">
    <source>
        <dbReference type="ARBA" id="ARBA00022448"/>
    </source>
</evidence>
<evidence type="ECO:0000256" key="4">
    <source>
        <dbReference type="ARBA" id="ARBA00022692"/>
    </source>
</evidence>
<proteinExistence type="inferred from homology"/>
<keyword evidence="5 9" id="KW-0653">Protein transport</keyword>
<comment type="subunit">
    <text evidence="9">Forms a complex with SecF. Part of the essential Sec protein translocation apparatus which comprises SecA, SecYEG and auxiliary proteins SecDF. Other proteins may also be involved.</text>
</comment>
<dbReference type="PANTHER" id="PTHR30081">
    <property type="entry name" value="PROTEIN-EXPORT MEMBRANE PROTEIN SEC"/>
    <property type="match status" value="1"/>
</dbReference>
<dbReference type="InterPro" id="IPR054384">
    <property type="entry name" value="SecDF_P1_head"/>
</dbReference>
<dbReference type="EMBL" id="CP011213">
    <property type="protein sequence ID" value="AKM81851.1"/>
    <property type="molecule type" value="Genomic_DNA"/>
</dbReference>
<feature type="transmembrane region" description="Helical" evidence="9">
    <location>
        <begin position="358"/>
        <end position="376"/>
    </location>
</feature>
<dbReference type="PATRIC" id="fig|1618337.4.peg.32"/>
<dbReference type="InterPro" id="IPR005791">
    <property type="entry name" value="SecD"/>
</dbReference>
<keyword evidence="2 9" id="KW-0813">Transport</keyword>
<dbReference type="InterPro" id="IPR001036">
    <property type="entry name" value="Acrflvin-R"/>
</dbReference>
<feature type="transmembrane region" description="Helical" evidence="9">
    <location>
        <begin position="305"/>
        <end position="326"/>
    </location>
</feature>
<evidence type="ECO:0000313" key="14">
    <source>
        <dbReference type="Proteomes" id="UP000035648"/>
    </source>
</evidence>
<evidence type="ECO:0000256" key="7">
    <source>
        <dbReference type="ARBA" id="ARBA00023010"/>
    </source>
</evidence>
<feature type="transmembrane region" description="Helical" evidence="9">
    <location>
        <begin position="256"/>
        <end position="274"/>
    </location>
</feature>
<feature type="domain" description="SecDF P1 head subdomain" evidence="12">
    <location>
        <begin position="129"/>
        <end position="233"/>
    </location>
</feature>
<reference evidence="13 14" key="1">
    <citation type="journal article" date="2015" name="Nature">
        <title>rRNA introns, odd ribosomes, and small enigmatic genomes across a large radiation of phyla.</title>
        <authorList>
            <person name="Brown C.T."/>
            <person name="Hug L.A."/>
            <person name="Thomas B.C."/>
            <person name="Sharon I."/>
            <person name="Castelle C.J."/>
            <person name="Singh A."/>
            <person name="Wilkins M.J."/>
            <person name="Williams K.H."/>
            <person name="Banfield J.F."/>
        </authorList>
    </citation>
    <scope>NUCLEOTIDE SEQUENCE [LARGE SCALE GENOMIC DNA]</scope>
</reference>
<feature type="domain" description="Protein translocase subunit SecDF P1" evidence="11">
    <location>
        <begin position="69"/>
        <end position="128"/>
    </location>
</feature>
<dbReference type="GO" id="GO:0015450">
    <property type="term" value="F:protein-transporting ATPase activity"/>
    <property type="evidence" value="ECO:0007669"/>
    <property type="project" value="InterPro"/>
</dbReference>
<evidence type="ECO:0000256" key="6">
    <source>
        <dbReference type="ARBA" id="ARBA00022989"/>
    </source>
</evidence>
<comment type="function">
    <text evidence="9">Part of the Sec protein translocase complex. Interacts with the SecYEG preprotein conducting channel. SecDF uses the proton motive force (PMF) to complete protein translocation after the ATP-dependent function of SecA.</text>
</comment>
<evidence type="ECO:0000259" key="10">
    <source>
        <dbReference type="Pfam" id="PF02355"/>
    </source>
</evidence>
<evidence type="ECO:0000256" key="1">
    <source>
        <dbReference type="ARBA" id="ARBA00004651"/>
    </source>
</evidence>
<evidence type="ECO:0000256" key="9">
    <source>
        <dbReference type="HAMAP-Rule" id="MF_01463"/>
    </source>
</evidence>
<dbReference type="Proteomes" id="UP000035648">
    <property type="component" value="Chromosome"/>
</dbReference>
<dbReference type="InterPro" id="IPR022813">
    <property type="entry name" value="SecD/SecF_arch_bac"/>
</dbReference>
<dbReference type="InterPro" id="IPR048634">
    <property type="entry name" value="SecD_SecF_C"/>
</dbReference>
<evidence type="ECO:0000313" key="13">
    <source>
        <dbReference type="EMBL" id="AKM81851.1"/>
    </source>
</evidence>
<dbReference type="GO" id="GO:0065002">
    <property type="term" value="P:intracellular protein transmembrane transport"/>
    <property type="evidence" value="ECO:0007669"/>
    <property type="project" value="UniProtKB-UniRule"/>
</dbReference>
<comment type="subcellular location">
    <subcellularLocation>
        <location evidence="1 9">Cell membrane</location>
        <topology evidence="1 9">Multi-pass membrane protein</topology>
    </subcellularLocation>
</comment>
<feature type="transmembrane region" description="Helical" evidence="9">
    <location>
        <begin position="382"/>
        <end position="402"/>
    </location>
</feature>
<dbReference type="NCBIfam" id="TIGR01129">
    <property type="entry name" value="secD"/>
    <property type="match status" value="1"/>
</dbReference>
<dbReference type="SUPFAM" id="SSF82866">
    <property type="entry name" value="Multidrug efflux transporter AcrB transmembrane domain"/>
    <property type="match status" value="1"/>
</dbReference>
<feature type="transmembrane region" description="Helical" evidence="9">
    <location>
        <begin position="279"/>
        <end position="299"/>
    </location>
</feature>
<dbReference type="InterPro" id="IPR055344">
    <property type="entry name" value="SecD_SecF_C_bact"/>
</dbReference>
<dbReference type="Pfam" id="PF02355">
    <property type="entry name" value="SecD_SecF_C"/>
    <property type="match status" value="1"/>
</dbReference>
<dbReference type="Pfam" id="PF21760">
    <property type="entry name" value="SecD_1st"/>
    <property type="match status" value="1"/>
</dbReference>
<accession>A0A0G4B1L8</accession>
<evidence type="ECO:0000259" key="12">
    <source>
        <dbReference type="Pfam" id="PF22599"/>
    </source>
</evidence>
<keyword evidence="7 9" id="KW-0811">Translocation</keyword>
<dbReference type="Gene3D" id="3.30.70.3220">
    <property type="match status" value="1"/>
</dbReference>
<keyword evidence="3 9" id="KW-1003">Cell membrane</keyword>
<dbReference type="GO" id="GO:0005886">
    <property type="term" value="C:plasma membrane"/>
    <property type="evidence" value="ECO:0007669"/>
    <property type="project" value="UniProtKB-SubCell"/>
</dbReference>
<dbReference type="KEGG" id="bbgw:UT28_C0001G0032"/>
<dbReference type="PRINTS" id="PR00702">
    <property type="entry name" value="ACRIFLAVINRP"/>
</dbReference>
<dbReference type="Pfam" id="PF22599">
    <property type="entry name" value="SecDF_P1_head"/>
    <property type="match status" value="1"/>
</dbReference>
<evidence type="ECO:0000256" key="5">
    <source>
        <dbReference type="ARBA" id="ARBA00022927"/>
    </source>
</evidence>
<gene>
    <name evidence="9" type="primary">secD</name>
    <name evidence="13" type="ORF">UT28_C0001G0032</name>
</gene>
<keyword evidence="8 9" id="KW-0472">Membrane</keyword>
<dbReference type="Gene3D" id="1.20.1640.10">
    <property type="entry name" value="Multidrug efflux transporter AcrB transmembrane domain"/>
    <property type="match status" value="1"/>
</dbReference>
<dbReference type="STRING" id="1618337.UT28_C0001G0032"/>
<dbReference type="GO" id="GO:0043952">
    <property type="term" value="P:protein transport by the Sec complex"/>
    <property type="evidence" value="ECO:0007669"/>
    <property type="project" value="UniProtKB-UniRule"/>
</dbReference>
<protein>
    <recommendedName>
        <fullName evidence="9">Protein translocase subunit SecD</fullName>
    </recommendedName>
</protein>
<dbReference type="GO" id="GO:0006605">
    <property type="term" value="P:protein targeting"/>
    <property type="evidence" value="ECO:0007669"/>
    <property type="project" value="UniProtKB-UniRule"/>
</dbReference>
<name>A0A0G4B1L8_9BACT</name>
<dbReference type="AlphaFoldDB" id="A0A0G4B1L8"/>
<feature type="domain" description="Protein export membrane protein SecD/SecF C-terminal" evidence="10">
    <location>
        <begin position="237"/>
        <end position="403"/>
    </location>
</feature>
<evidence type="ECO:0000256" key="3">
    <source>
        <dbReference type="ARBA" id="ARBA00022475"/>
    </source>
</evidence>
<dbReference type="PANTHER" id="PTHR30081:SF1">
    <property type="entry name" value="PROTEIN TRANSLOCASE SUBUNIT SECD"/>
    <property type="match status" value="1"/>
</dbReference>
<dbReference type="NCBIfam" id="TIGR00916">
    <property type="entry name" value="2A0604s01"/>
    <property type="match status" value="1"/>
</dbReference>
<evidence type="ECO:0000259" key="11">
    <source>
        <dbReference type="Pfam" id="PF21760"/>
    </source>
</evidence>
<keyword evidence="6 9" id="KW-1133">Transmembrane helix</keyword>
<keyword evidence="4 9" id="KW-0812">Transmembrane</keyword>
<evidence type="ECO:0000256" key="8">
    <source>
        <dbReference type="ARBA" id="ARBA00023136"/>
    </source>
</evidence>